<keyword evidence="2" id="KW-0503">Monooxygenase</keyword>
<dbReference type="AlphaFoldDB" id="A0A6J7M4B5"/>
<evidence type="ECO:0000259" key="3">
    <source>
        <dbReference type="Pfam" id="PF00296"/>
    </source>
</evidence>
<dbReference type="PANTHER" id="PTHR30137">
    <property type="entry name" value="LUCIFERASE-LIKE MONOOXYGENASE"/>
    <property type="match status" value="1"/>
</dbReference>
<protein>
    <submittedName>
        <fullName evidence="4">Unannotated protein</fullName>
    </submittedName>
</protein>
<dbReference type="GO" id="GO:0005829">
    <property type="term" value="C:cytosol"/>
    <property type="evidence" value="ECO:0007669"/>
    <property type="project" value="TreeGrafter"/>
</dbReference>
<dbReference type="GO" id="GO:0016705">
    <property type="term" value="F:oxidoreductase activity, acting on paired donors, with incorporation or reduction of molecular oxygen"/>
    <property type="evidence" value="ECO:0007669"/>
    <property type="project" value="InterPro"/>
</dbReference>
<accession>A0A6J7M4B5</accession>
<feature type="domain" description="Luciferase-like" evidence="3">
    <location>
        <begin position="10"/>
        <end position="310"/>
    </location>
</feature>
<dbReference type="InterPro" id="IPR036661">
    <property type="entry name" value="Luciferase-like_sf"/>
</dbReference>
<dbReference type="InterPro" id="IPR011251">
    <property type="entry name" value="Luciferase-like_dom"/>
</dbReference>
<dbReference type="InterPro" id="IPR050766">
    <property type="entry name" value="Bact_Lucif_Oxidored"/>
</dbReference>
<dbReference type="Gene3D" id="3.20.20.30">
    <property type="entry name" value="Luciferase-like domain"/>
    <property type="match status" value="1"/>
</dbReference>
<dbReference type="Pfam" id="PF00296">
    <property type="entry name" value="Bac_luciferase"/>
    <property type="match status" value="1"/>
</dbReference>
<evidence type="ECO:0000313" key="4">
    <source>
        <dbReference type="EMBL" id="CAB4975566.1"/>
    </source>
</evidence>
<evidence type="ECO:0000256" key="1">
    <source>
        <dbReference type="ARBA" id="ARBA00023002"/>
    </source>
</evidence>
<evidence type="ECO:0000256" key="2">
    <source>
        <dbReference type="ARBA" id="ARBA00023033"/>
    </source>
</evidence>
<dbReference type="PANTHER" id="PTHR30137:SF8">
    <property type="entry name" value="BLR5498 PROTEIN"/>
    <property type="match status" value="1"/>
</dbReference>
<proteinExistence type="predicted"/>
<name>A0A6J7M4B5_9ZZZZ</name>
<keyword evidence="1" id="KW-0560">Oxidoreductase</keyword>
<gene>
    <name evidence="4" type="ORF">UFOPK3772_03670</name>
</gene>
<dbReference type="GO" id="GO:0004497">
    <property type="term" value="F:monooxygenase activity"/>
    <property type="evidence" value="ECO:0007669"/>
    <property type="project" value="UniProtKB-KW"/>
</dbReference>
<dbReference type="SUPFAM" id="SSF51679">
    <property type="entry name" value="Bacterial luciferase-like"/>
    <property type="match status" value="1"/>
</dbReference>
<reference evidence="4" key="1">
    <citation type="submission" date="2020-05" db="EMBL/GenBank/DDBJ databases">
        <authorList>
            <person name="Chiriac C."/>
            <person name="Salcher M."/>
            <person name="Ghai R."/>
            <person name="Kavagutti S V."/>
        </authorList>
    </citation>
    <scope>NUCLEOTIDE SEQUENCE</scope>
</reference>
<sequence>MKFAYMPDTHFGVYDQAVPSPEEAAEAFEHIIEEAVLAEELGFDAVFIPERHGRGETFTPSPLIVATAIAARTSRIEIGTTVLMPTLYNPMHLAEQVAMIDNLSRGRFRLGVGVGYHQGYHQTFGVPWERRGKRFEEAMEVLLLAFSGERFSHHGEFYHFDDVFLAPRTYQRPRPPIWIGSHSPGKPLDRSLDYDGWVLWTQPDWDENEPWIRGMRDRAAELGKSDWTVIIDQDGWIGDDPAAMRERHSVRWLREARFYGEHDFEADINPEGDIRQVSEAELAVRDFETRQWHFGTPESWVERVRVIEQRLAPDYLNFRLRTPNAGYGPEYPTYPETLDAIRLLGERVLPAFR</sequence>
<organism evidence="4">
    <name type="scientific">freshwater metagenome</name>
    <dbReference type="NCBI Taxonomy" id="449393"/>
    <lineage>
        <taxon>unclassified sequences</taxon>
        <taxon>metagenomes</taxon>
        <taxon>ecological metagenomes</taxon>
    </lineage>
</organism>
<dbReference type="EMBL" id="CAFBNE010000260">
    <property type="protein sequence ID" value="CAB4975566.1"/>
    <property type="molecule type" value="Genomic_DNA"/>
</dbReference>